<dbReference type="RefSeq" id="WP_243365727.1">
    <property type="nucleotide sequence ID" value="NZ_CP094348.1"/>
</dbReference>
<proteinExistence type="predicted"/>
<evidence type="ECO:0008006" key="4">
    <source>
        <dbReference type="Google" id="ProtNLM"/>
    </source>
</evidence>
<feature type="compositionally biased region" description="Basic residues" evidence="1">
    <location>
        <begin position="312"/>
        <end position="334"/>
    </location>
</feature>
<evidence type="ECO:0000313" key="2">
    <source>
        <dbReference type="EMBL" id="UOB20359.1"/>
    </source>
</evidence>
<protein>
    <recommendedName>
        <fullName evidence="4">Rho termination factor N-terminal domain-containing protein</fullName>
    </recommendedName>
</protein>
<reference evidence="2" key="2">
    <citation type="submission" date="2022-04" db="EMBL/GenBank/DDBJ databases">
        <title>Antimicrobial genetic elements in methicillin-resistant Macrococcus armenti.</title>
        <authorList>
            <person name="Keller J.E."/>
            <person name="Schwendener S."/>
            <person name="Pantucek R."/>
            <person name="Perreten V."/>
        </authorList>
    </citation>
    <scope>NUCLEOTIDE SEQUENCE</scope>
    <source>
        <strain evidence="2">CCM 2609</strain>
    </source>
</reference>
<keyword evidence="3" id="KW-1185">Reference proteome</keyword>
<evidence type="ECO:0000313" key="3">
    <source>
        <dbReference type="Proteomes" id="UP000830343"/>
    </source>
</evidence>
<dbReference type="EMBL" id="CP094348">
    <property type="protein sequence ID" value="UOB20359.1"/>
    <property type="molecule type" value="Genomic_DNA"/>
</dbReference>
<feature type="region of interest" description="Disordered" evidence="1">
    <location>
        <begin position="309"/>
        <end position="334"/>
    </location>
</feature>
<reference evidence="2" key="1">
    <citation type="submission" date="2022-03" db="EMBL/GenBank/DDBJ databases">
        <authorList>
            <person name="Vrbovska V."/>
            <person name="Kovarovic V."/>
            <person name="Botka T."/>
            <person name="Pantucek R."/>
        </authorList>
    </citation>
    <scope>NUCLEOTIDE SEQUENCE</scope>
    <source>
        <strain evidence="2">CCM 2609</strain>
    </source>
</reference>
<evidence type="ECO:0000256" key="1">
    <source>
        <dbReference type="SAM" id="MobiDB-lite"/>
    </source>
</evidence>
<dbReference type="Proteomes" id="UP000830343">
    <property type="component" value="Chromosome"/>
</dbReference>
<gene>
    <name evidence="2" type="ORF">MRZ06_10295</name>
</gene>
<name>A0ABY3ZTX7_9STAP</name>
<organism evidence="2 3">
    <name type="scientific">Macrococcus armenti</name>
    <dbReference type="NCBI Taxonomy" id="2875764"/>
    <lineage>
        <taxon>Bacteria</taxon>
        <taxon>Bacillati</taxon>
        <taxon>Bacillota</taxon>
        <taxon>Bacilli</taxon>
        <taxon>Bacillales</taxon>
        <taxon>Staphylococcaceae</taxon>
        <taxon>Macrococcus</taxon>
    </lineage>
</organism>
<sequence length="334" mass="39358">MEHTVHNLEWYLEALSKEALKDICRNFDIKGFSSKNKEELVNLIVDTYFEDDTLLIKLLETLSSDHKLIFFDLAMSENNVTTFNRDIPDTLFLFYPEENEYLVIPNDVKAHFKEYIEAHNEIKDDMKQIQFYHSALNLYGFVSLKQLSKLNMKYNRIQMSESEVKTEIERLLSEYAPLIAEKSVKHRDLAEIKLDIKQLTHGRNYYEPSTLEAFLKYNDPYYTDPSQAIEALRTLLMQSVSPAYKDTYTGYLIVNTIIFGLRANDTPEFILQHIEHIENNGFLKVEDKSNLTEKINEAINDSRLWSLNGHKKEQKKTRKIVQVKQKKKKRKKKK</sequence>
<accession>A0ABY3ZTX7</accession>